<organism evidence="2 3">
    <name type="scientific">Lederbergia lenta</name>
    <name type="common">Bacillus lentus</name>
    <dbReference type="NCBI Taxonomy" id="1467"/>
    <lineage>
        <taxon>Bacteria</taxon>
        <taxon>Bacillati</taxon>
        <taxon>Bacillota</taxon>
        <taxon>Bacilli</taxon>
        <taxon>Bacillales</taxon>
        <taxon>Bacillaceae</taxon>
        <taxon>Lederbergia</taxon>
    </lineage>
</organism>
<dbReference type="Proteomes" id="UP000249134">
    <property type="component" value="Chromosome 1"/>
</dbReference>
<evidence type="ECO:0000256" key="1">
    <source>
        <dbReference type="SAM" id="Phobius"/>
    </source>
</evidence>
<keyword evidence="3" id="KW-1185">Reference proteome</keyword>
<dbReference type="SUPFAM" id="SSF53955">
    <property type="entry name" value="Lysozyme-like"/>
    <property type="match status" value="1"/>
</dbReference>
<gene>
    <name evidence="2" type="ORF">NCTC4824_02402</name>
</gene>
<sequence>MKKTSKKRPTTNGSQSSRKRLVLLMFFIPIIIFISIAIYSSTDIKQQVKQSTIPAEFIPIYEAAEKEYGVPAYLLAAHHRVETIFSTMDPLLSPAGAEGHLQFMPCTFVGWTHPTCEGLGQGEIPEEEKLDPVVIEKYGGYGVDANGDGIADPYDIEDAIFSAANFLSKYGAADGDLKSAVYAYNHSDKYVDDVLYYANIYKDLLN</sequence>
<dbReference type="Gene3D" id="1.10.530.10">
    <property type="match status" value="1"/>
</dbReference>
<protein>
    <submittedName>
        <fullName evidence="2">M24/M37 family peptidase</fullName>
    </submittedName>
</protein>
<keyword evidence="1" id="KW-0472">Membrane</keyword>
<name>A0A2X4WLC7_LEDLE</name>
<dbReference type="CDD" id="cd13399">
    <property type="entry name" value="Slt35-like"/>
    <property type="match status" value="1"/>
</dbReference>
<evidence type="ECO:0000313" key="2">
    <source>
        <dbReference type="EMBL" id="SQI59502.1"/>
    </source>
</evidence>
<reference evidence="2 3" key="1">
    <citation type="submission" date="2018-06" db="EMBL/GenBank/DDBJ databases">
        <authorList>
            <consortium name="Pathogen Informatics"/>
            <person name="Doyle S."/>
        </authorList>
    </citation>
    <scope>NUCLEOTIDE SEQUENCE [LARGE SCALE GENOMIC DNA]</scope>
    <source>
        <strain evidence="2 3">NCTC4824</strain>
    </source>
</reference>
<dbReference type="RefSeq" id="WP_066138974.1">
    <property type="nucleotide sequence ID" value="NZ_CBCSGM010000001.1"/>
</dbReference>
<keyword evidence="1" id="KW-1133">Transmembrane helix</keyword>
<evidence type="ECO:0000313" key="3">
    <source>
        <dbReference type="Proteomes" id="UP000249134"/>
    </source>
</evidence>
<feature type="transmembrane region" description="Helical" evidence="1">
    <location>
        <begin position="21"/>
        <end position="40"/>
    </location>
</feature>
<proteinExistence type="predicted"/>
<dbReference type="AlphaFoldDB" id="A0A2X4WLC7"/>
<dbReference type="EMBL" id="LS483476">
    <property type="protein sequence ID" value="SQI59502.1"/>
    <property type="molecule type" value="Genomic_DNA"/>
</dbReference>
<dbReference type="KEGG" id="blen:NCTC4824_02402"/>
<accession>A0A2X4WLC7</accession>
<dbReference type="InterPro" id="IPR023346">
    <property type="entry name" value="Lysozyme-like_dom_sf"/>
</dbReference>
<dbReference type="STRING" id="1348624.GCA_001591545_01452"/>
<keyword evidence="1" id="KW-0812">Transmembrane</keyword>